<dbReference type="Pfam" id="PF23135">
    <property type="entry name" value="TRI4_N"/>
    <property type="match status" value="1"/>
</dbReference>
<dbReference type="InterPro" id="IPR001841">
    <property type="entry name" value="Znf_RING"/>
</dbReference>
<feature type="region of interest" description="Disordered" evidence="25">
    <location>
        <begin position="1255"/>
        <end position="1287"/>
    </location>
</feature>
<dbReference type="GO" id="GO:0008270">
    <property type="term" value="F:zinc ion binding"/>
    <property type="evidence" value="ECO:0007669"/>
    <property type="project" value="UniProtKB-KW"/>
</dbReference>
<feature type="domain" description="RING-type" evidence="26">
    <location>
        <begin position="26"/>
        <end position="69"/>
    </location>
</feature>
<feature type="compositionally biased region" description="Basic and acidic residues" evidence="25">
    <location>
        <begin position="1278"/>
        <end position="1287"/>
    </location>
</feature>
<evidence type="ECO:0000256" key="22">
    <source>
        <dbReference type="ARBA" id="ARBA00070627"/>
    </source>
</evidence>
<evidence type="ECO:0000256" key="3">
    <source>
        <dbReference type="ARBA" id="ARBA00004514"/>
    </source>
</evidence>
<evidence type="ECO:0000256" key="18">
    <source>
        <dbReference type="ARBA" id="ARBA00023212"/>
    </source>
</evidence>
<dbReference type="GO" id="GO:0072344">
    <property type="term" value="P:rescue of stalled ribosome"/>
    <property type="evidence" value="ECO:0007669"/>
    <property type="project" value="InterPro"/>
</dbReference>
<evidence type="ECO:0000256" key="17">
    <source>
        <dbReference type="ARBA" id="ARBA00023163"/>
    </source>
</evidence>
<dbReference type="Pfam" id="PF15227">
    <property type="entry name" value="zf-C3HC4_4"/>
    <property type="match status" value="1"/>
</dbReference>
<keyword evidence="16" id="KW-0805">Transcription regulation</keyword>
<evidence type="ECO:0000256" key="2">
    <source>
        <dbReference type="ARBA" id="ARBA00004300"/>
    </source>
</evidence>
<dbReference type="SMART" id="SM01288">
    <property type="entry name" value="FISNA"/>
    <property type="match status" value="1"/>
</dbReference>
<evidence type="ECO:0000256" key="9">
    <source>
        <dbReference type="ARBA" id="ARBA00022737"/>
    </source>
</evidence>
<dbReference type="GO" id="GO:0180022">
    <property type="term" value="C:RQC-trigger complex"/>
    <property type="evidence" value="ECO:0007669"/>
    <property type="project" value="InterPro"/>
</dbReference>
<evidence type="ECO:0000256" key="1">
    <source>
        <dbReference type="ARBA" id="ARBA00004123"/>
    </source>
</evidence>
<keyword evidence="8" id="KW-0479">Metal-binding</keyword>
<keyword evidence="29" id="KW-1185">Reference proteome</keyword>
<dbReference type="EMBL" id="JAUYZG010000002">
    <property type="protein sequence ID" value="KAK2914273.1"/>
    <property type="molecule type" value="Genomic_DNA"/>
</dbReference>
<evidence type="ECO:0000256" key="12">
    <source>
        <dbReference type="ARBA" id="ARBA00022833"/>
    </source>
</evidence>
<evidence type="ECO:0000256" key="25">
    <source>
        <dbReference type="SAM" id="MobiDB-lite"/>
    </source>
</evidence>
<dbReference type="InterPro" id="IPR013083">
    <property type="entry name" value="Znf_RING/FYVE/PHD"/>
</dbReference>
<dbReference type="InterPro" id="IPR015947">
    <property type="entry name" value="PUA-like_sf"/>
</dbReference>
<dbReference type="SMART" id="SM00368">
    <property type="entry name" value="LRR_RI"/>
    <property type="match status" value="3"/>
</dbReference>
<dbReference type="Pfam" id="PF17776">
    <property type="entry name" value="NLRC4_HD2"/>
    <property type="match status" value="1"/>
</dbReference>
<dbReference type="InterPro" id="IPR001611">
    <property type="entry name" value="Leu-rich_rpt"/>
</dbReference>
<organism evidence="28 29">
    <name type="scientific">Cirrhinus molitorella</name>
    <name type="common">mud carp</name>
    <dbReference type="NCBI Taxonomy" id="172907"/>
    <lineage>
        <taxon>Eukaryota</taxon>
        <taxon>Metazoa</taxon>
        <taxon>Chordata</taxon>
        <taxon>Craniata</taxon>
        <taxon>Vertebrata</taxon>
        <taxon>Euteleostomi</taxon>
        <taxon>Actinopterygii</taxon>
        <taxon>Neopterygii</taxon>
        <taxon>Teleostei</taxon>
        <taxon>Ostariophysi</taxon>
        <taxon>Cypriniformes</taxon>
        <taxon>Cyprinidae</taxon>
        <taxon>Labeoninae</taxon>
        <taxon>Labeonini</taxon>
        <taxon>Cirrhinus</taxon>
    </lineage>
</organism>
<dbReference type="InterPro" id="IPR056994">
    <property type="entry name" value="TRI4_N"/>
</dbReference>
<keyword evidence="10" id="KW-0547">Nucleotide-binding</keyword>
<dbReference type="Pfam" id="PF17779">
    <property type="entry name" value="WHD_NOD2"/>
    <property type="match status" value="1"/>
</dbReference>
<protein>
    <recommendedName>
        <fullName evidence="22">Activating signal cointegrator 1</fullName>
    </recommendedName>
    <alternativeName>
        <fullName evidence="23">Thyroid receptor-interacting protein 4</fullName>
    </alternativeName>
</protein>
<dbReference type="InterPro" id="IPR017907">
    <property type="entry name" value="Znf_RING_CS"/>
</dbReference>
<evidence type="ECO:0000256" key="21">
    <source>
        <dbReference type="ARBA" id="ARBA00065803"/>
    </source>
</evidence>
<keyword evidence="11 24" id="KW-0863">Zinc-finger</keyword>
<comment type="function">
    <text evidence="20">Transcription coactivator which associates with nuclear receptors, transcriptional coactivators including EP300, CREBBP and NCOA1, and basal transcription factors like TBP and TFIIA to facilitate nuclear receptors-mediated transcription. May thereby play an important role in establishing distinct coactivator complexes under different cellular conditions. Plays a role in thyroid hormone receptor and estrogen receptor transactivation. Also involved in androgen receptor transactivation. Plays a pivotal role in the transactivation of NF-kappa-B, SRF and AP1. Acts as a mediator of transrepression between nuclear receptor and either AP1 or NF-kappa-B. May play a role in the development of neuromuscular junction. May play a role in late myogenic differentiation. Also functions as part of the RQC trigger (RQT) complex that activates the ribosome quality control (RQC) pathway, a pathway that degrades nascent peptide chains during problematic translation.</text>
</comment>
<dbReference type="Proteomes" id="UP001187343">
    <property type="component" value="Unassembled WGS sequence"/>
</dbReference>
<dbReference type="InterPro" id="IPR007374">
    <property type="entry name" value="ASCH_domain"/>
</dbReference>
<dbReference type="Pfam" id="PF14484">
    <property type="entry name" value="FISNA"/>
    <property type="match status" value="1"/>
</dbReference>
<feature type="region of interest" description="Disordered" evidence="25">
    <location>
        <begin position="966"/>
        <end position="985"/>
    </location>
</feature>
<dbReference type="FunFam" id="2.30.130.30:FF:000004">
    <property type="entry name" value="Activating signal cointegrator 1"/>
    <property type="match status" value="1"/>
</dbReference>
<evidence type="ECO:0000256" key="7">
    <source>
        <dbReference type="ARBA" id="ARBA00022614"/>
    </source>
</evidence>
<keyword evidence="17" id="KW-0804">Transcription</keyword>
<dbReference type="SMART" id="SM01022">
    <property type="entry name" value="ASCH"/>
    <property type="match status" value="1"/>
</dbReference>
<evidence type="ECO:0000259" key="27">
    <source>
        <dbReference type="PROSITE" id="PS50837"/>
    </source>
</evidence>
<dbReference type="InterPro" id="IPR041075">
    <property type="entry name" value="NOD1/2_WH"/>
</dbReference>
<evidence type="ECO:0000256" key="10">
    <source>
        <dbReference type="ARBA" id="ARBA00022741"/>
    </source>
</evidence>
<evidence type="ECO:0000256" key="5">
    <source>
        <dbReference type="ARBA" id="ARBA00022499"/>
    </source>
</evidence>
<dbReference type="CDD" id="cd06554">
    <property type="entry name" value="ASCH_ASC-1_like"/>
    <property type="match status" value="1"/>
</dbReference>
<evidence type="ECO:0000256" key="14">
    <source>
        <dbReference type="ARBA" id="ARBA00022843"/>
    </source>
</evidence>
<dbReference type="Pfam" id="PF04266">
    <property type="entry name" value="ASCH"/>
    <property type="match status" value="1"/>
</dbReference>
<dbReference type="GO" id="GO:0005634">
    <property type="term" value="C:nucleus"/>
    <property type="evidence" value="ECO:0007669"/>
    <property type="project" value="UniProtKB-SubCell"/>
</dbReference>
<dbReference type="InterPro" id="IPR007111">
    <property type="entry name" value="NACHT_NTPase"/>
</dbReference>
<keyword evidence="12" id="KW-0862">Zinc</keyword>
<dbReference type="PROSITE" id="PS50089">
    <property type="entry name" value="ZF_RING_2"/>
    <property type="match status" value="1"/>
</dbReference>
<evidence type="ECO:0000313" key="28">
    <source>
        <dbReference type="EMBL" id="KAK2914273.1"/>
    </source>
</evidence>
<dbReference type="Pfam" id="PF05729">
    <property type="entry name" value="NACHT"/>
    <property type="match status" value="1"/>
</dbReference>
<keyword evidence="9" id="KW-0677">Repeat</keyword>
<dbReference type="GO" id="GO:0005813">
    <property type="term" value="C:centrosome"/>
    <property type="evidence" value="ECO:0007669"/>
    <property type="project" value="UniProtKB-SubCell"/>
</dbReference>
<comment type="subcellular location">
    <subcellularLocation>
        <location evidence="2">Cytoplasm</location>
        <location evidence="2">Cytoskeleton</location>
        <location evidence="2">Microtubule organizing center</location>
        <location evidence="2">Centrosome</location>
    </subcellularLocation>
    <subcellularLocation>
        <location evidence="3">Cytoplasm</location>
        <location evidence="3">Cytosol</location>
    </subcellularLocation>
    <subcellularLocation>
        <location evidence="1">Nucleus</location>
    </subcellularLocation>
</comment>
<dbReference type="SMART" id="SM00184">
    <property type="entry name" value="RING"/>
    <property type="match status" value="1"/>
</dbReference>
<dbReference type="Gene3D" id="3.40.50.300">
    <property type="entry name" value="P-loop containing nucleotide triphosphate hydrolases"/>
    <property type="match status" value="1"/>
</dbReference>
<dbReference type="FunFam" id="3.40.50.300:FF:000210">
    <property type="entry name" value="Si:dkey-16p6.1"/>
    <property type="match status" value="1"/>
</dbReference>
<evidence type="ECO:0000256" key="24">
    <source>
        <dbReference type="PROSITE-ProRule" id="PRU00175"/>
    </source>
</evidence>
<evidence type="ECO:0000256" key="16">
    <source>
        <dbReference type="ARBA" id="ARBA00023015"/>
    </source>
</evidence>
<sequence>MGMPPEFSGKAGNSDPRCLFQVFSKCGMCEQVLRDPVSITCKHSFCRQCIGCYWDKSSQPEDFDCPQCKKTFRTSPVLQTDKVLGVSSSALCYTNLQQDDLLQRVKERHKTSMKIKYESLFEGIKLQENQTLLNRIYTQLYIIEGESEGVNEEHEVLQMEKTPRTQHSQDTQIHCNDIFKSLPEQGCEGKKRKIDDKIKIVLTKGVAGIGKTVSVQKFILEWAEGKANQEVDFMFVLPFRELNLIKDDQYSIQRLLLDFLPELQDLDAKIYDECKVVFIFDGLDESQITLRFSDSEMVSDINKSSPVGTLIANIIRGDLLPSALIWITSRPAAASQIPSKYINRVAEIQGFNDPQKEEYFKKRISDQHQASRIISHIRRSRSLHIMCHIPVFCWISSTVLQNILEQDDSAQIPQTLTEMYIHFLRIHINIRNQKYNERDPGELSQSNSNVILKLAELAFRQLRKGNIMFYEEDLKECDMDVIDASVYSGICTEIFKEESVIHHRKVYCFIHLSFQEFLAAIYVFYSYVNNTVEALRFFDSLHNLLRGAVDKALESKNGHLDLFLRFLLGISLDSNQKLLQDLLTNTHSCSRSIEKTTAYIKDKIKLGHNLSADRSINLFLCLFEMKDQTLYKEIQEFLKSDRHSEKKLSSALCSTIAYMYQMSEEVLEELDPKTFNTSEEGRKKLLPAVKNCRKALLADCNLTDKYCEIVASALQSSNSVLRELDLSNNDLQDSGVKLLADGLKSPNCQLEKLRLSGCMVTEKGCYCLASALSSNSSHLRELDLSYNHPGHAGVKMLSDQLNHPNCKLQILNFDHGESFRITPGLRKYACDLTLDRNTDFILKHVSRKRFQPYESNADSSQLTLRRLQLVNSFINFIMADSLLRWTADKLKHSFGLEASDDIVQYILSIDNADEIVEYVGDLLQGTEGNKKDFVDELVQRWQKWQMQAPDGVGGFLKKEAVMEGLETTTKDTQRKSKRKGRNKQEMTLTVCQAEPELVKTPIDLMKAQESSSSSSVKKKSKFVNLYAKEGRDKLAVLLPGRLACECLAQKHRLINNCLSCGRIVCEQEGSGPCLFCGNLVCTTEEQEILQRDSNKSQKLRKKLMGEGTDREYLPHQEARMKAGLEKAVKHKDKLLEFDKNSVKRTQVLDDESDYFATDSNQWLSPGEREALRKREEELRELRHVSRKDRKITLDFAGRRVLDEGENLTPYYQKFDETVKAINTGSFGKAPKHSASTDRQHLRELVNPNIIQSAPEWVDVSGSGTSRKSSSKTVSSTQKSERSRLRLQDKELQEISDGGWCLSMHQPWASLLVKGIKRVEGRTWYTSHRGRLWIAAAANRPTPQEIAEVEAMYRHIYKEEPKFPTEYPTGCLLGCVNVTDCLSQEQFREQYPQISEESASPFVFICSNPQELVVKFPMKGKHKIWKLESQSHQSAKKCLMQPA</sequence>
<dbReference type="Gene3D" id="2.30.130.30">
    <property type="entry name" value="Hypothetical protein"/>
    <property type="match status" value="1"/>
</dbReference>
<gene>
    <name evidence="28" type="ORF">Q8A67_002672</name>
</gene>
<keyword evidence="18" id="KW-0206">Cytoskeleton</keyword>
<dbReference type="SUPFAM" id="SSF52047">
    <property type="entry name" value="RNI-like"/>
    <property type="match status" value="1"/>
</dbReference>
<dbReference type="PROSITE" id="PS00518">
    <property type="entry name" value="ZF_RING_1"/>
    <property type="match status" value="1"/>
</dbReference>
<evidence type="ECO:0000256" key="20">
    <source>
        <dbReference type="ARBA" id="ARBA00055901"/>
    </source>
</evidence>
<dbReference type="Pfam" id="PF23134">
    <property type="entry name" value="TRIP4_3rd"/>
    <property type="match status" value="1"/>
</dbReference>
<dbReference type="FunFam" id="3.80.10.10:FF:000336">
    <property type="entry name" value="Si:dkey-222h21.2"/>
    <property type="match status" value="1"/>
</dbReference>
<keyword evidence="7" id="KW-0433">Leucine-rich repeat</keyword>
<evidence type="ECO:0000256" key="11">
    <source>
        <dbReference type="ARBA" id="ARBA00022771"/>
    </source>
</evidence>
<dbReference type="InterPro" id="IPR032675">
    <property type="entry name" value="LRR_dom_sf"/>
</dbReference>
<keyword evidence="6" id="KW-0597">Phosphoprotein</keyword>
<comment type="subunit">
    <text evidence="21">Interacts with the thyroid hormone receptor/TR (via the ligand-binding domain); this interaction requires the presence of thyroid hormone. Interacts with the androgen receptor/AR; in an androgen, testosterone and dihydrotestosterone-dependent manner. Interacts with ESR1 (estrogen ligand-bound); competes with UFSP2. Interacts with UFSP2; competes with ligand-bound ESR1. Interacts with DDRGK1 and UFL1; the interaction with DDRGK1 is direct. Interacts with NCOA1. Interacts with EP300. Part of the ASC-1 complex, that contains TRIP4, ASCC1, ASCC2 and ASCC3. Identified in the RQT (ribosome quality control trigger) complex, that contains ASCC2, ASCC3 and TRIP4. Interacts with NEK6. Interacts with CSRP1. Interacts with ZCCHC4.</text>
</comment>
<dbReference type="SUPFAM" id="SSF57850">
    <property type="entry name" value="RING/U-box"/>
    <property type="match status" value="1"/>
</dbReference>
<dbReference type="InterPro" id="IPR056993">
    <property type="entry name" value="TRIP4_3rd_dom"/>
</dbReference>
<evidence type="ECO:0000256" key="6">
    <source>
        <dbReference type="ARBA" id="ARBA00022553"/>
    </source>
</evidence>
<feature type="domain" description="NACHT" evidence="27">
    <location>
        <begin position="199"/>
        <end position="333"/>
    </location>
</feature>
<dbReference type="InterPro" id="IPR009349">
    <property type="entry name" value="TRIP4/RQT4_C2HC5_Znf"/>
</dbReference>
<accession>A0AA88TX22</accession>
<dbReference type="InterPro" id="IPR041267">
    <property type="entry name" value="NLRP_HD2"/>
</dbReference>
<evidence type="ECO:0000256" key="23">
    <source>
        <dbReference type="ARBA" id="ARBA00075052"/>
    </source>
</evidence>
<evidence type="ECO:0000256" key="19">
    <source>
        <dbReference type="ARBA" id="ARBA00023242"/>
    </source>
</evidence>
<dbReference type="PANTHER" id="PTHR24106">
    <property type="entry name" value="NACHT, LRR AND CARD DOMAINS-CONTAINING"/>
    <property type="match status" value="1"/>
</dbReference>
<proteinExistence type="predicted"/>
<dbReference type="SUPFAM" id="SSF88697">
    <property type="entry name" value="PUA domain-like"/>
    <property type="match status" value="1"/>
</dbReference>
<keyword evidence="4" id="KW-0963">Cytoplasm</keyword>
<feature type="compositionally biased region" description="Low complexity" evidence="25">
    <location>
        <begin position="1259"/>
        <end position="1277"/>
    </location>
</feature>
<evidence type="ECO:0000256" key="4">
    <source>
        <dbReference type="ARBA" id="ARBA00022490"/>
    </source>
</evidence>
<dbReference type="Pfam" id="PF06221">
    <property type="entry name" value="zf-C2HC5"/>
    <property type="match status" value="1"/>
</dbReference>
<name>A0AA88TX22_9TELE</name>
<keyword evidence="19" id="KW-0539">Nucleus</keyword>
<keyword evidence="5" id="KW-1017">Isopeptide bond</keyword>
<dbReference type="Pfam" id="PF13516">
    <property type="entry name" value="LRR_6"/>
    <property type="match status" value="2"/>
</dbReference>
<dbReference type="Gene3D" id="3.80.10.10">
    <property type="entry name" value="Ribonuclease Inhibitor"/>
    <property type="match status" value="1"/>
</dbReference>
<dbReference type="InterPro" id="IPR027417">
    <property type="entry name" value="P-loop_NTPase"/>
</dbReference>
<dbReference type="GO" id="GO:0005524">
    <property type="term" value="F:ATP binding"/>
    <property type="evidence" value="ECO:0007669"/>
    <property type="project" value="UniProtKB-KW"/>
</dbReference>
<dbReference type="PROSITE" id="PS50837">
    <property type="entry name" value="NACHT"/>
    <property type="match status" value="1"/>
</dbReference>
<keyword evidence="14" id="KW-0832">Ubl conjugation</keyword>
<dbReference type="Gene3D" id="3.30.40.10">
    <property type="entry name" value="Zinc/RING finger domain, C3HC4 (zinc finger)"/>
    <property type="match status" value="1"/>
</dbReference>
<dbReference type="GO" id="GO:0005829">
    <property type="term" value="C:cytosol"/>
    <property type="evidence" value="ECO:0007669"/>
    <property type="project" value="UniProtKB-SubCell"/>
</dbReference>
<reference evidence="28" key="1">
    <citation type="submission" date="2023-08" db="EMBL/GenBank/DDBJ databases">
        <title>Chromosome-level Genome Assembly of mud carp (Cirrhinus molitorella).</title>
        <authorList>
            <person name="Liu H."/>
        </authorList>
    </citation>
    <scope>NUCLEOTIDE SEQUENCE</scope>
    <source>
        <strain evidence="28">Prfri</strain>
        <tissue evidence="28">Muscle</tissue>
    </source>
</reference>
<dbReference type="InterPro" id="IPR051261">
    <property type="entry name" value="NLR"/>
</dbReference>
<evidence type="ECO:0000259" key="26">
    <source>
        <dbReference type="PROSITE" id="PS50089"/>
    </source>
</evidence>
<evidence type="ECO:0000313" key="29">
    <source>
        <dbReference type="Proteomes" id="UP001187343"/>
    </source>
</evidence>
<evidence type="ECO:0000256" key="8">
    <source>
        <dbReference type="ARBA" id="ARBA00022723"/>
    </source>
</evidence>
<comment type="caution">
    <text evidence="28">The sequence shown here is derived from an EMBL/GenBank/DDBJ whole genome shotgun (WGS) entry which is preliminary data.</text>
</comment>
<evidence type="ECO:0000256" key="15">
    <source>
        <dbReference type="ARBA" id="ARBA00022990"/>
    </source>
</evidence>
<dbReference type="InterPro" id="IPR029495">
    <property type="entry name" value="NACHT-assoc"/>
</dbReference>
<keyword evidence="15" id="KW-0007">Acetylation</keyword>
<keyword evidence="13" id="KW-0067">ATP-binding</keyword>
<evidence type="ECO:0000256" key="13">
    <source>
        <dbReference type="ARBA" id="ARBA00022840"/>
    </source>
</evidence>